<feature type="binding site" evidence="6">
    <location>
        <position position="159"/>
    </location>
    <ligand>
        <name>substrate</name>
    </ligand>
</feature>
<dbReference type="NCBIfam" id="TIGR03814">
    <property type="entry name" value="Gln_ase"/>
    <property type="match status" value="1"/>
</dbReference>
<dbReference type="GO" id="GO:0006543">
    <property type="term" value="P:L-glutamine catabolic process"/>
    <property type="evidence" value="ECO:0007669"/>
    <property type="project" value="TreeGrafter"/>
</dbReference>
<dbReference type="EC" id="3.5.1.2" evidence="3 6"/>
<dbReference type="PANTHER" id="PTHR12544:SF29">
    <property type="entry name" value="GLUTAMINASE"/>
    <property type="match status" value="1"/>
</dbReference>
<dbReference type="GO" id="GO:0006537">
    <property type="term" value="P:glutamate biosynthetic process"/>
    <property type="evidence" value="ECO:0007669"/>
    <property type="project" value="TreeGrafter"/>
</dbReference>
<comment type="catalytic activity">
    <reaction evidence="5 6">
        <text>L-glutamine + H2O = L-glutamate + NH4(+)</text>
        <dbReference type="Rhea" id="RHEA:15889"/>
        <dbReference type="ChEBI" id="CHEBI:15377"/>
        <dbReference type="ChEBI" id="CHEBI:28938"/>
        <dbReference type="ChEBI" id="CHEBI:29985"/>
        <dbReference type="ChEBI" id="CHEBI:58359"/>
        <dbReference type="EC" id="3.5.1.2"/>
    </reaction>
</comment>
<keyword evidence="6" id="KW-0007">Acetylation</keyword>
<evidence type="ECO:0000256" key="6">
    <source>
        <dbReference type="HAMAP-Rule" id="MF_00313"/>
    </source>
</evidence>
<sequence>MDIKEVLDSVYEDIKPCIGQGDVADYIPELAKVRPDRFGISLALSDGRVYSSGDYEICFSVQSIAKVFLLTMVLQDIGDSIWKRVGREPSGCSFDSIVQLEHENGIPRNPFVNAGAIVMTDAMLEKSSADCEIENFLNFMRDVSNDSSIYIDSVVANSEISTGYRNFALANFIRSYGNLTNDVADVLRVYCNHCALMMNCVQLARSGLYLAFRGYNQMTNKQVISAQQSRCVNSIMLTCGHYDNSGDFAYRVGFPGKSGVGGGILAIVPSKASIAVWSPGLNKAGNSLLGYRALELLAIRTGWSIFDYDDGLSL</sequence>
<reference evidence="8" key="1">
    <citation type="submission" date="2018-02" db="EMBL/GenBank/DDBJ databases">
        <title>Genome sequence of Candidatus Liberibacter europaeus.</title>
        <authorList>
            <person name="Frampton R.A."/>
            <person name="Thompson S.M."/>
            <person name="David C."/>
            <person name="Addison S.M."/>
            <person name="Smith G.R."/>
        </authorList>
    </citation>
    <scope>NUCLEOTIDE SEQUENCE [LARGE SCALE GENOMIC DNA]</scope>
</reference>
<dbReference type="Proteomes" id="UP000240811">
    <property type="component" value="Unassembled WGS sequence"/>
</dbReference>
<dbReference type="EMBL" id="PSQJ01000007">
    <property type="protein sequence ID" value="PTL86153.1"/>
    <property type="molecule type" value="Genomic_DNA"/>
</dbReference>
<evidence type="ECO:0000313" key="7">
    <source>
        <dbReference type="EMBL" id="PTL86153.1"/>
    </source>
</evidence>
<dbReference type="SUPFAM" id="SSF56601">
    <property type="entry name" value="beta-lactamase/transpeptidase-like"/>
    <property type="match status" value="1"/>
</dbReference>
<evidence type="ECO:0000256" key="3">
    <source>
        <dbReference type="ARBA" id="ARBA00012918"/>
    </source>
</evidence>
<dbReference type="InterPro" id="IPR012338">
    <property type="entry name" value="Beta-lactam/transpept-like"/>
</dbReference>
<evidence type="ECO:0000256" key="5">
    <source>
        <dbReference type="ARBA" id="ARBA00049534"/>
    </source>
</evidence>
<dbReference type="GO" id="GO:0004359">
    <property type="term" value="F:glutaminase activity"/>
    <property type="evidence" value="ECO:0007669"/>
    <property type="project" value="UniProtKB-UniRule"/>
</dbReference>
<feature type="binding site" evidence="6">
    <location>
        <position position="190"/>
    </location>
    <ligand>
        <name>substrate</name>
    </ligand>
</feature>
<dbReference type="NCBIfam" id="NF002132">
    <property type="entry name" value="PRK00971.1-1"/>
    <property type="match status" value="1"/>
</dbReference>
<evidence type="ECO:0000256" key="1">
    <source>
        <dbReference type="ARBA" id="ARBA00011076"/>
    </source>
</evidence>
<feature type="binding site" evidence="6">
    <location>
        <position position="166"/>
    </location>
    <ligand>
        <name>substrate</name>
    </ligand>
</feature>
<protein>
    <recommendedName>
        <fullName evidence="3 6">Glutaminase</fullName>
        <ecNumber evidence="3 6">3.5.1.2</ecNumber>
    </recommendedName>
</protein>
<comment type="similarity">
    <text evidence="1 6">Belongs to the glutaminase family.</text>
</comment>
<accession>A0A2T4VWK1</accession>
<feature type="binding site" evidence="6">
    <location>
        <position position="242"/>
    </location>
    <ligand>
        <name>substrate</name>
    </ligand>
</feature>
<dbReference type="Gene3D" id="3.40.710.10">
    <property type="entry name" value="DD-peptidase/beta-lactamase superfamily"/>
    <property type="match status" value="1"/>
</dbReference>
<proteinExistence type="inferred from homology"/>
<dbReference type="AlphaFoldDB" id="A0A2T4VWK1"/>
<feature type="binding site" evidence="6">
    <location>
        <position position="63"/>
    </location>
    <ligand>
        <name>substrate</name>
    </ligand>
</feature>
<feature type="binding site" evidence="6">
    <location>
        <position position="113"/>
    </location>
    <ligand>
        <name>substrate</name>
    </ligand>
</feature>
<evidence type="ECO:0000256" key="2">
    <source>
        <dbReference type="ARBA" id="ARBA00011881"/>
    </source>
</evidence>
<dbReference type="NCBIfam" id="NF002133">
    <property type="entry name" value="PRK00971.1-2"/>
    <property type="match status" value="1"/>
</dbReference>
<feature type="binding site" evidence="6">
    <location>
        <position position="260"/>
    </location>
    <ligand>
        <name>substrate</name>
    </ligand>
</feature>
<evidence type="ECO:0000313" key="8">
    <source>
        <dbReference type="Proteomes" id="UP000240811"/>
    </source>
</evidence>
<dbReference type="FunFam" id="3.40.710.10:FF:000005">
    <property type="entry name" value="Glutaminase"/>
    <property type="match status" value="1"/>
</dbReference>
<comment type="subunit">
    <text evidence="2 6">Homotetramer.</text>
</comment>
<dbReference type="Pfam" id="PF04960">
    <property type="entry name" value="Glutaminase"/>
    <property type="match status" value="1"/>
</dbReference>
<evidence type="ECO:0000256" key="4">
    <source>
        <dbReference type="ARBA" id="ARBA00022801"/>
    </source>
</evidence>
<dbReference type="InterPro" id="IPR015868">
    <property type="entry name" value="Glutaminase"/>
</dbReference>
<gene>
    <name evidence="6" type="primary">glsA</name>
    <name evidence="7" type="ORF">C4617_05145</name>
</gene>
<comment type="caution">
    <text evidence="7">The sequence shown here is derived from an EMBL/GenBank/DDBJ whole genome shotgun (WGS) entry which is preliminary data.</text>
</comment>
<organism evidence="7 8">
    <name type="scientific">Candidatus Liberibacter europaeus</name>
    <dbReference type="NCBI Taxonomy" id="744859"/>
    <lineage>
        <taxon>Bacteria</taxon>
        <taxon>Pseudomonadati</taxon>
        <taxon>Pseudomonadota</taxon>
        <taxon>Alphaproteobacteria</taxon>
        <taxon>Hyphomicrobiales</taxon>
        <taxon>Rhizobiaceae</taxon>
        <taxon>Liberibacter</taxon>
    </lineage>
</organism>
<dbReference type="HAMAP" id="MF_00313">
    <property type="entry name" value="Glutaminase"/>
    <property type="match status" value="1"/>
</dbReference>
<keyword evidence="4 6" id="KW-0378">Hydrolase</keyword>
<name>A0A2T4VWK1_9HYPH</name>
<dbReference type="PANTHER" id="PTHR12544">
    <property type="entry name" value="GLUTAMINASE"/>
    <property type="match status" value="1"/>
</dbReference>